<keyword evidence="6 10" id="KW-0812">Transmembrane</keyword>
<reference evidence="12" key="1">
    <citation type="submission" date="2017-02" db="EMBL/GenBank/DDBJ databases">
        <title>Pseudomonas floridae sp. nov., a novel pathogenic bacterial species isolated from tomato.</title>
        <authorList>
            <person name="Timilsina S."/>
            <person name="Vallad G.E."/>
            <person name="Jones J.B."/>
        </authorList>
    </citation>
    <scope>NUCLEOTIDE SEQUENCE [LARGE SCALE GENOMIC DNA]</scope>
    <source>
        <strain evidence="12">GEV388</strain>
    </source>
</reference>
<evidence type="ECO:0000256" key="9">
    <source>
        <dbReference type="ARBA" id="ARBA00023136"/>
    </source>
</evidence>
<keyword evidence="12" id="KW-1185">Reference proteome</keyword>
<evidence type="ECO:0000256" key="2">
    <source>
        <dbReference type="ARBA" id="ARBA00010637"/>
    </source>
</evidence>
<evidence type="ECO:0000256" key="6">
    <source>
        <dbReference type="ARBA" id="ARBA00022692"/>
    </source>
</evidence>
<evidence type="ECO:0000256" key="7">
    <source>
        <dbReference type="ARBA" id="ARBA00022927"/>
    </source>
</evidence>
<dbReference type="SUPFAM" id="SSF103054">
    <property type="entry name" value="General secretion pathway protein M, EpsM"/>
    <property type="match status" value="1"/>
</dbReference>
<comment type="caution">
    <text evidence="11">The sequence shown here is derived from an EMBL/GenBank/DDBJ whole genome shotgun (WGS) entry which is preliminary data.</text>
</comment>
<keyword evidence="8 10" id="KW-1133">Transmembrane helix</keyword>
<protein>
    <submittedName>
        <fullName evidence="11">General secretion pathway protein GspM</fullName>
    </submittedName>
</protein>
<dbReference type="Gene3D" id="3.30.1360.100">
    <property type="entry name" value="General secretion pathway protein M, EpsM"/>
    <property type="match status" value="1"/>
</dbReference>
<comment type="subcellular location">
    <subcellularLocation>
        <location evidence="1">Cell inner membrane</location>
        <topology evidence="1">Single-pass membrane protein</topology>
    </subcellularLocation>
</comment>
<evidence type="ECO:0000256" key="4">
    <source>
        <dbReference type="ARBA" id="ARBA00022475"/>
    </source>
</evidence>
<dbReference type="InterPro" id="IPR007690">
    <property type="entry name" value="T2SS_GspM"/>
</dbReference>
<organism evidence="11 12">
    <name type="scientific">Pseudomonas floridensis</name>
    <dbReference type="NCBI Taxonomy" id="1958950"/>
    <lineage>
        <taxon>Bacteria</taxon>
        <taxon>Pseudomonadati</taxon>
        <taxon>Pseudomonadota</taxon>
        <taxon>Gammaproteobacteria</taxon>
        <taxon>Pseudomonadales</taxon>
        <taxon>Pseudomonadaceae</taxon>
        <taxon>Pseudomonas</taxon>
    </lineage>
</organism>
<accession>A0A1X0NCU0</accession>
<dbReference type="AlphaFoldDB" id="A0A1X0NCU0"/>
<evidence type="ECO:0000313" key="11">
    <source>
        <dbReference type="EMBL" id="ORC62332.1"/>
    </source>
</evidence>
<evidence type="ECO:0000313" key="12">
    <source>
        <dbReference type="Proteomes" id="UP000192815"/>
    </source>
</evidence>
<dbReference type="EMBL" id="MUIO01000002">
    <property type="protein sequence ID" value="ORC62332.1"/>
    <property type="molecule type" value="Genomic_DNA"/>
</dbReference>
<keyword evidence="9 10" id="KW-0472">Membrane</keyword>
<dbReference type="Pfam" id="PF04612">
    <property type="entry name" value="T2SSM"/>
    <property type="match status" value="1"/>
</dbReference>
<dbReference type="RefSeq" id="WP_083180971.1">
    <property type="nucleotide sequence ID" value="NZ_CBCRZR010000002.1"/>
</dbReference>
<evidence type="ECO:0000256" key="5">
    <source>
        <dbReference type="ARBA" id="ARBA00022519"/>
    </source>
</evidence>
<gene>
    <name evidence="11" type="ORF">BZK31_01340</name>
</gene>
<evidence type="ECO:0000256" key="3">
    <source>
        <dbReference type="ARBA" id="ARBA00022448"/>
    </source>
</evidence>
<name>A0A1X0NCU0_9PSED</name>
<dbReference type="GO" id="GO:0015628">
    <property type="term" value="P:protein secretion by the type II secretion system"/>
    <property type="evidence" value="ECO:0007669"/>
    <property type="project" value="InterPro"/>
</dbReference>
<evidence type="ECO:0000256" key="10">
    <source>
        <dbReference type="SAM" id="Phobius"/>
    </source>
</evidence>
<dbReference type="InterPro" id="IPR023229">
    <property type="entry name" value="T2SS_M_periplasmic_sf"/>
</dbReference>
<evidence type="ECO:0000256" key="1">
    <source>
        <dbReference type="ARBA" id="ARBA00004377"/>
    </source>
</evidence>
<feature type="transmembrane region" description="Helical" evidence="10">
    <location>
        <begin position="34"/>
        <end position="52"/>
    </location>
</feature>
<evidence type="ECO:0000256" key="8">
    <source>
        <dbReference type="ARBA" id="ARBA00022989"/>
    </source>
</evidence>
<proteinExistence type="inferred from homology"/>
<dbReference type="Proteomes" id="UP000192815">
    <property type="component" value="Unassembled WGS sequence"/>
</dbReference>
<keyword evidence="3" id="KW-0813">Transport</keyword>
<comment type="similarity">
    <text evidence="2">Belongs to the GSP M family.</text>
</comment>
<dbReference type="GO" id="GO:0015627">
    <property type="term" value="C:type II protein secretion system complex"/>
    <property type="evidence" value="ECO:0007669"/>
    <property type="project" value="InterPro"/>
</dbReference>
<dbReference type="OrthoDB" id="6994843at2"/>
<dbReference type="STRING" id="1958950.BZK31_01340"/>
<dbReference type="GO" id="GO:0005886">
    <property type="term" value="C:plasma membrane"/>
    <property type="evidence" value="ECO:0007669"/>
    <property type="project" value="UniProtKB-SubCell"/>
</dbReference>
<keyword evidence="4" id="KW-1003">Cell membrane</keyword>
<sequence>MSRSALGLAQARWRGLHLRAKGTWSGLTRRERQLISSAGLVLLGLLVWLLLIQPPLKSIAYWHTETPKLRTQSQTLDELLQQVSMPVSRVPGQDLEQALRDSLDGAGLKGRYRLEVTAPDSDSGWQLTFEQASADVVMEWLLEQPGQFSLQVTEARLQRADEPSAQVSAGRLSGIVRMDQAPGAKEAL</sequence>
<keyword evidence="7" id="KW-0653">Protein transport</keyword>
<keyword evidence="5" id="KW-0997">Cell inner membrane</keyword>